<feature type="compositionally biased region" description="Polar residues" evidence="1">
    <location>
        <begin position="96"/>
        <end position="105"/>
    </location>
</feature>
<organism evidence="3 4">
    <name type="scientific">Tigriopus californicus</name>
    <name type="common">Marine copepod</name>
    <dbReference type="NCBI Taxonomy" id="6832"/>
    <lineage>
        <taxon>Eukaryota</taxon>
        <taxon>Metazoa</taxon>
        <taxon>Ecdysozoa</taxon>
        <taxon>Arthropoda</taxon>
        <taxon>Crustacea</taxon>
        <taxon>Multicrustacea</taxon>
        <taxon>Hexanauplia</taxon>
        <taxon>Copepoda</taxon>
        <taxon>Harpacticoida</taxon>
        <taxon>Harpacticidae</taxon>
        <taxon>Tigriopus</taxon>
    </lineage>
</organism>
<protein>
    <submittedName>
        <fullName evidence="3">Uncharacterized protein</fullName>
    </submittedName>
</protein>
<feature type="region of interest" description="Disordered" evidence="1">
    <location>
        <begin position="365"/>
        <end position="412"/>
    </location>
</feature>
<gene>
    <name evidence="3" type="ORF">TCAL_00626</name>
</gene>
<feature type="signal peptide" evidence="2">
    <location>
        <begin position="1"/>
        <end position="19"/>
    </location>
</feature>
<proteinExistence type="predicted"/>
<comment type="caution">
    <text evidence="3">The sequence shown here is derived from an EMBL/GenBank/DDBJ whole genome shotgun (WGS) entry which is preliminary data.</text>
</comment>
<dbReference type="EMBL" id="VCGU01000005">
    <property type="protein sequence ID" value="TRY75065.1"/>
    <property type="molecule type" value="Genomic_DNA"/>
</dbReference>
<accession>A0A553PBK3</accession>
<evidence type="ECO:0000256" key="2">
    <source>
        <dbReference type="SAM" id="SignalP"/>
    </source>
</evidence>
<keyword evidence="4" id="KW-1185">Reference proteome</keyword>
<feature type="region of interest" description="Disordered" evidence="1">
    <location>
        <begin position="62"/>
        <end position="105"/>
    </location>
</feature>
<dbReference type="AlphaFoldDB" id="A0A553PBK3"/>
<feature type="compositionally biased region" description="Low complexity" evidence="1">
    <location>
        <begin position="375"/>
        <end position="389"/>
    </location>
</feature>
<dbReference type="Proteomes" id="UP000318571">
    <property type="component" value="Chromosome 2"/>
</dbReference>
<evidence type="ECO:0000313" key="4">
    <source>
        <dbReference type="Proteomes" id="UP000318571"/>
    </source>
</evidence>
<keyword evidence="2" id="KW-0732">Signal</keyword>
<feature type="chain" id="PRO_5021869084" evidence="2">
    <location>
        <begin position="20"/>
        <end position="412"/>
    </location>
</feature>
<sequence>MKAITRMLMVCLSVTSLHALPNGAPPLSILGMRFAPALPRGGRTLVNTFPFNVNLKEDTDLHAHQHHAHHHDEPQHNQKHEEHVHENDAQVARQGAANQPSQENSLEIGEIAAAGERCIEKVMMVEELVYDEQIECHHSYDQRCHTTYTTDYEPQQEEECDENFIKNCYIEYKNVAFDEPVRICNEKLIRNCDKPGPDVCETVYESECETSYHEHEVDEDVPACRTMQVEKCRDVTVGYTTEQQCDKWPKQVCELENKTVKKYTPETQCRKIPREVCGPGPCPIEAGPEECREEMKTVVQEIPKENCDLTPQKVCKHVTKLIPVLKPKENCVDIPKEVCARARRNPRKINKPVIKKWCYTPTEESGLGDFNPSTAPNNIADNDANADQDGTPTDLPPSVEDQTTAVPPSDTF</sequence>
<feature type="compositionally biased region" description="Basic and acidic residues" evidence="1">
    <location>
        <begin position="70"/>
        <end position="88"/>
    </location>
</feature>
<name>A0A553PBK3_TIGCA</name>
<evidence type="ECO:0000313" key="3">
    <source>
        <dbReference type="EMBL" id="TRY75065.1"/>
    </source>
</evidence>
<evidence type="ECO:0000256" key="1">
    <source>
        <dbReference type="SAM" id="MobiDB-lite"/>
    </source>
</evidence>
<feature type="compositionally biased region" description="Polar residues" evidence="1">
    <location>
        <begin position="400"/>
        <end position="412"/>
    </location>
</feature>
<reference evidence="3 4" key="1">
    <citation type="journal article" date="2018" name="Nat. Ecol. Evol.">
        <title>Genomic signatures of mitonuclear coevolution across populations of Tigriopus californicus.</title>
        <authorList>
            <person name="Barreto F.S."/>
            <person name="Watson E.T."/>
            <person name="Lima T.G."/>
            <person name="Willett C.S."/>
            <person name="Edmands S."/>
            <person name="Li W."/>
            <person name="Burton R.S."/>
        </authorList>
    </citation>
    <scope>NUCLEOTIDE SEQUENCE [LARGE SCALE GENOMIC DNA]</scope>
    <source>
        <strain evidence="3 4">San Diego</strain>
    </source>
</reference>